<name>A0A0C2D222_9BACT</name>
<proteinExistence type="predicted"/>
<dbReference type="EMBL" id="JMCC02000027">
    <property type="protein sequence ID" value="KIG17286.1"/>
    <property type="molecule type" value="Genomic_DNA"/>
</dbReference>
<feature type="transmembrane region" description="Helical" evidence="1">
    <location>
        <begin position="26"/>
        <end position="51"/>
    </location>
</feature>
<protein>
    <submittedName>
        <fullName evidence="2">Uncharacterized protein</fullName>
    </submittedName>
</protein>
<dbReference type="Proteomes" id="UP000031599">
    <property type="component" value="Unassembled WGS sequence"/>
</dbReference>
<sequence>MSLAEIQDNKWEVESIKPPVTNPASIGIIIMMGGFALFFVAVIVGAVIGSFTETQEMNFDKVQRDDGTKPAE</sequence>
<gene>
    <name evidence="2" type="ORF">DB30_03469</name>
</gene>
<dbReference type="AlphaFoldDB" id="A0A0C2D222"/>
<evidence type="ECO:0000256" key="1">
    <source>
        <dbReference type="SAM" id="Phobius"/>
    </source>
</evidence>
<comment type="caution">
    <text evidence="2">The sequence shown here is derived from an EMBL/GenBank/DDBJ whole genome shotgun (WGS) entry which is preliminary data.</text>
</comment>
<organism evidence="2 3">
    <name type="scientific">Enhygromyxa salina</name>
    <dbReference type="NCBI Taxonomy" id="215803"/>
    <lineage>
        <taxon>Bacteria</taxon>
        <taxon>Pseudomonadati</taxon>
        <taxon>Myxococcota</taxon>
        <taxon>Polyangia</taxon>
        <taxon>Nannocystales</taxon>
        <taxon>Nannocystaceae</taxon>
        <taxon>Enhygromyxa</taxon>
    </lineage>
</organism>
<evidence type="ECO:0000313" key="3">
    <source>
        <dbReference type="Proteomes" id="UP000031599"/>
    </source>
</evidence>
<keyword evidence="1" id="KW-0472">Membrane</keyword>
<dbReference type="RefSeq" id="WP_052548485.1">
    <property type="nucleotide sequence ID" value="NZ_JMCC02000027.1"/>
</dbReference>
<keyword evidence="1" id="KW-1133">Transmembrane helix</keyword>
<evidence type="ECO:0000313" key="2">
    <source>
        <dbReference type="EMBL" id="KIG17286.1"/>
    </source>
</evidence>
<keyword evidence="1" id="KW-0812">Transmembrane</keyword>
<accession>A0A0C2D222</accession>
<reference evidence="2 3" key="1">
    <citation type="submission" date="2014-12" db="EMBL/GenBank/DDBJ databases">
        <title>Genome assembly of Enhygromyxa salina DSM 15201.</title>
        <authorList>
            <person name="Sharma G."/>
            <person name="Subramanian S."/>
        </authorList>
    </citation>
    <scope>NUCLEOTIDE SEQUENCE [LARGE SCALE GENOMIC DNA]</scope>
    <source>
        <strain evidence="2 3">DSM 15201</strain>
    </source>
</reference>